<organism evidence="2 3">
    <name type="scientific">Methylobacter tundripaludum</name>
    <dbReference type="NCBI Taxonomy" id="173365"/>
    <lineage>
        <taxon>Bacteria</taxon>
        <taxon>Pseudomonadati</taxon>
        <taxon>Pseudomonadota</taxon>
        <taxon>Gammaproteobacteria</taxon>
        <taxon>Methylococcales</taxon>
        <taxon>Methylococcaceae</taxon>
        <taxon>Methylobacter</taxon>
    </lineage>
</organism>
<evidence type="ECO:0000256" key="1">
    <source>
        <dbReference type="SAM" id="MobiDB-lite"/>
    </source>
</evidence>
<dbReference type="AlphaFoldDB" id="A0A2S6HDM6"/>
<evidence type="ECO:0000313" key="3">
    <source>
        <dbReference type="Proteomes" id="UP000240010"/>
    </source>
</evidence>
<feature type="region of interest" description="Disordered" evidence="1">
    <location>
        <begin position="25"/>
        <end position="76"/>
    </location>
</feature>
<reference evidence="2 3" key="1">
    <citation type="submission" date="2018-02" db="EMBL/GenBank/DDBJ databases">
        <title>Subsurface microbial communities from deep shales in Ohio and West Virginia, USA.</title>
        <authorList>
            <person name="Wrighton K."/>
        </authorList>
    </citation>
    <scope>NUCLEOTIDE SEQUENCE [LARGE SCALE GENOMIC DNA]</scope>
    <source>
        <strain evidence="2 3">OWC-DMM</strain>
    </source>
</reference>
<dbReference type="Proteomes" id="UP000240010">
    <property type="component" value="Unassembled WGS sequence"/>
</dbReference>
<sequence>MMPGRLSILFMLLIIALLSSEGSMARDGGGHEGRSGGGRGDGFGGEHRSGFSSGRSSRFSDAHSGESRKGHVGAPRRHDHGRAGFFIESPYSRPNFYYWPYYSFEPYYSSPSIIIPSSPPAYIDQGTVLNIQSFGPNSWDYCSSPAGYYPYVQDCSAGWQRIEPQPIEQQPGYWYYCTDPPGYYPYVRECSAVWRNVVP</sequence>
<gene>
    <name evidence="2" type="ORF">B0F87_10528</name>
</gene>
<dbReference type="RefSeq" id="WP_104428813.1">
    <property type="nucleotide sequence ID" value="NZ_PTIZ01000005.1"/>
</dbReference>
<name>A0A2S6HDM6_9GAMM</name>
<dbReference type="EMBL" id="PTIZ01000005">
    <property type="protein sequence ID" value="PPK75562.1"/>
    <property type="molecule type" value="Genomic_DNA"/>
</dbReference>
<proteinExistence type="predicted"/>
<protein>
    <submittedName>
        <fullName evidence="2">Uncharacterized protein</fullName>
    </submittedName>
</protein>
<comment type="caution">
    <text evidence="2">The sequence shown here is derived from an EMBL/GenBank/DDBJ whole genome shotgun (WGS) entry which is preliminary data.</text>
</comment>
<accession>A0A2S6HDM6</accession>
<evidence type="ECO:0000313" key="2">
    <source>
        <dbReference type="EMBL" id="PPK75562.1"/>
    </source>
</evidence>
<feature type="compositionally biased region" description="Basic and acidic residues" evidence="1">
    <location>
        <begin position="58"/>
        <end position="69"/>
    </location>
</feature>